<dbReference type="Proteomes" id="UP000320176">
    <property type="component" value="Unassembled WGS sequence"/>
</dbReference>
<dbReference type="Gene3D" id="2.60.120.10">
    <property type="entry name" value="Jelly Rolls"/>
    <property type="match status" value="1"/>
</dbReference>
<accession>A0A5C6AXL1</accession>
<dbReference type="SMART" id="SM00332">
    <property type="entry name" value="PP2Cc"/>
    <property type="match status" value="1"/>
</dbReference>
<dbReference type="InterPro" id="IPR001932">
    <property type="entry name" value="PPM-type_phosphatase-like_dom"/>
</dbReference>
<dbReference type="EMBL" id="SJPN01000003">
    <property type="protein sequence ID" value="TWU04745.1"/>
    <property type="molecule type" value="Genomic_DNA"/>
</dbReference>
<dbReference type="InterPro" id="IPR014710">
    <property type="entry name" value="RmlC-like_jellyroll"/>
</dbReference>
<dbReference type="OrthoDB" id="9801841at2"/>
<proteinExistence type="predicted"/>
<organism evidence="3 4">
    <name type="scientific">Stieleria varia</name>
    <dbReference type="NCBI Taxonomy" id="2528005"/>
    <lineage>
        <taxon>Bacteria</taxon>
        <taxon>Pseudomonadati</taxon>
        <taxon>Planctomycetota</taxon>
        <taxon>Planctomycetia</taxon>
        <taxon>Pirellulales</taxon>
        <taxon>Pirellulaceae</taxon>
        <taxon>Stieleria</taxon>
    </lineage>
</organism>
<dbReference type="SUPFAM" id="SSF81606">
    <property type="entry name" value="PP2C-like"/>
    <property type="match status" value="1"/>
</dbReference>
<dbReference type="CDD" id="cd00143">
    <property type="entry name" value="PP2Cc"/>
    <property type="match status" value="1"/>
</dbReference>
<dbReference type="InterPro" id="IPR018490">
    <property type="entry name" value="cNMP-bd_dom_sf"/>
</dbReference>
<dbReference type="SMART" id="SM00100">
    <property type="entry name" value="cNMP"/>
    <property type="match status" value="1"/>
</dbReference>
<feature type="domain" description="Cyclic nucleotide-binding" evidence="1">
    <location>
        <begin position="275"/>
        <end position="390"/>
    </location>
</feature>
<dbReference type="PROSITE" id="PS51746">
    <property type="entry name" value="PPM_2"/>
    <property type="match status" value="1"/>
</dbReference>
<gene>
    <name evidence="3" type="primary">stp_1</name>
    <name evidence="3" type="ORF">Pla52n_27880</name>
</gene>
<dbReference type="SUPFAM" id="SSF51206">
    <property type="entry name" value="cAMP-binding domain-like"/>
    <property type="match status" value="1"/>
</dbReference>
<keyword evidence="4" id="KW-1185">Reference proteome</keyword>
<dbReference type="EC" id="3.1.3.16" evidence="3"/>
<dbReference type="PANTHER" id="PTHR13832">
    <property type="entry name" value="PROTEIN PHOSPHATASE 2C"/>
    <property type="match status" value="1"/>
</dbReference>
<name>A0A5C6AXL1_9BACT</name>
<keyword evidence="3" id="KW-0378">Hydrolase</keyword>
<dbReference type="Pfam" id="PF00481">
    <property type="entry name" value="PP2C"/>
    <property type="match status" value="1"/>
</dbReference>
<dbReference type="AlphaFoldDB" id="A0A5C6AXL1"/>
<dbReference type="SMART" id="SM00331">
    <property type="entry name" value="PP2C_SIG"/>
    <property type="match status" value="1"/>
</dbReference>
<dbReference type="InterPro" id="IPR000595">
    <property type="entry name" value="cNMP-bd_dom"/>
</dbReference>
<dbReference type="Gene3D" id="3.60.40.10">
    <property type="entry name" value="PPM-type phosphatase domain"/>
    <property type="match status" value="1"/>
</dbReference>
<comment type="caution">
    <text evidence="3">The sequence shown here is derived from an EMBL/GenBank/DDBJ whole genome shotgun (WGS) entry which is preliminary data.</text>
</comment>
<dbReference type="Pfam" id="PF00027">
    <property type="entry name" value="cNMP_binding"/>
    <property type="match status" value="1"/>
</dbReference>
<evidence type="ECO:0000313" key="4">
    <source>
        <dbReference type="Proteomes" id="UP000320176"/>
    </source>
</evidence>
<protein>
    <submittedName>
        <fullName evidence="3">Serine/threonine phosphatase stp</fullName>
        <ecNumber evidence="3">3.1.3.16</ecNumber>
    </submittedName>
</protein>
<dbReference type="PROSITE" id="PS50042">
    <property type="entry name" value="CNMP_BINDING_3"/>
    <property type="match status" value="1"/>
</dbReference>
<dbReference type="GO" id="GO:0004722">
    <property type="term" value="F:protein serine/threonine phosphatase activity"/>
    <property type="evidence" value="ECO:0007669"/>
    <property type="project" value="UniProtKB-EC"/>
</dbReference>
<evidence type="ECO:0000313" key="3">
    <source>
        <dbReference type="EMBL" id="TWU04745.1"/>
    </source>
</evidence>
<dbReference type="InterPro" id="IPR036457">
    <property type="entry name" value="PPM-type-like_dom_sf"/>
</dbReference>
<evidence type="ECO:0000259" key="1">
    <source>
        <dbReference type="PROSITE" id="PS50042"/>
    </source>
</evidence>
<dbReference type="InterPro" id="IPR015655">
    <property type="entry name" value="PP2C"/>
</dbReference>
<dbReference type="PANTHER" id="PTHR13832:SF827">
    <property type="entry name" value="PROTEIN PHOSPHATASE 1L"/>
    <property type="match status" value="1"/>
</dbReference>
<feature type="domain" description="PPM-type phosphatase" evidence="2">
    <location>
        <begin position="4"/>
        <end position="249"/>
    </location>
</feature>
<reference evidence="3 4" key="1">
    <citation type="submission" date="2019-02" db="EMBL/GenBank/DDBJ databases">
        <title>Deep-cultivation of Planctomycetes and their phenomic and genomic characterization uncovers novel biology.</title>
        <authorList>
            <person name="Wiegand S."/>
            <person name="Jogler M."/>
            <person name="Boedeker C."/>
            <person name="Pinto D."/>
            <person name="Vollmers J."/>
            <person name="Rivas-Marin E."/>
            <person name="Kohn T."/>
            <person name="Peeters S.H."/>
            <person name="Heuer A."/>
            <person name="Rast P."/>
            <person name="Oberbeckmann S."/>
            <person name="Bunk B."/>
            <person name="Jeske O."/>
            <person name="Meyerdierks A."/>
            <person name="Storesund J.E."/>
            <person name="Kallscheuer N."/>
            <person name="Luecker S."/>
            <person name="Lage O.M."/>
            <person name="Pohl T."/>
            <person name="Merkel B.J."/>
            <person name="Hornburger P."/>
            <person name="Mueller R.-W."/>
            <person name="Bruemmer F."/>
            <person name="Labrenz M."/>
            <person name="Spormann A.M."/>
            <person name="Op Den Camp H."/>
            <person name="Overmann J."/>
            <person name="Amann R."/>
            <person name="Jetten M.S.M."/>
            <person name="Mascher T."/>
            <person name="Medema M.H."/>
            <person name="Devos D.P."/>
            <person name="Kaster A.-K."/>
            <person name="Ovreas L."/>
            <person name="Rohde M."/>
            <person name="Galperin M.Y."/>
            <person name="Jogler C."/>
        </authorList>
    </citation>
    <scope>NUCLEOTIDE SEQUENCE [LARGE SCALE GENOMIC DNA]</scope>
    <source>
        <strain evidence="3 4">Pla52n</strain>
    </source>
</reference>
<dbReference type="CDD" id="cd00038">
    <property type="entry name" value="CAP_ED"/>
    <property type="match status" value="1"/>
</dbReference>
<dbReference type="RefSeq" id="WP_146520111.1">
    <property type="nucleotide sequence ID" value="NZ_CP151726.1"/>
</dbReference>
<sequence>MKTIASAISDRGLKREGNEDQYLIDESLGLYLVCDGMGGHAAGEIAAERAIAFAAEYISDNSDAIESASQSPEGFYRVLKIAEEAVQNASQELHLLSKSNIEFAGMGTTMTLLLIVENKAVMAHVGDSRLYLMRDGDIHQLSVDHTLANEMYLSGGMTREEAQASRYQHVLTRSIGAHEFVPVDTLLFDLIPGDRFLLCSDGLSNYFSDTAVVASLLSEPEIISHPGLLVDFANHSGGSDNITAVLVDTQPDTSDPPESNTNTKAKLQCLGNTFLGSRLSVRRLIHLLSIATTIHCNAGKEILSRGEKSRGLIVVLKGRFRVDDDDIIESELTEGDSFGASSLVMPVESETILTALEPSQVLLIDRRKFHSLTRRLPRLGNALLRNLARHLSEQLAMRGRGRSFNMDDTGPLP</sequence>
<evidence type="ECO:0000259" key="2">
    <source>
        <dbReference type="PROSITE" id="PS51746"/>
    </source>
</evidence>